<feature type="region of interest" description="Disordered" evidence="1">
    <location>
        <begin position="578"/>
        <end position="636"/>
    </location>
</feature>
<keyword evidence="3" id="KW-0732">Signal</keyword>
<dbReference type="InterPro" id="IPR021109">
    <property type="entry name" value="Peptidase_aspartic_dom_sf"/>
</dbReference>
<keyword evidence="2" id="KW-1133">Transmembrane helix</keyword>
<dbReference type="EMBL" id="JFBX01000586">
    <property type="protein sequence ID" value="KXH34394.1"/>
    <property type="molecule type" value="Genomic_DNA"/>
</dbReference>
<reference evidence="4 5" key="1">
    <citation type="submission" date="2014-02" db="EMBL/GenBank/DDBJ databases">
        <title>The genome sequence of Colletotrichum simmondsii CBS122122.</title>
        <authorList>
            <person name="Baroncelli R."/>
            <person name="Thon M.R."/>
        </authorList>
    </citation>
    <scope>NUCLEOTIDE SEQUENCE [LARGE SCALE GENOMIC DNA]</scope>
    <source>
        <strain evidence="4 5">CBS122122</strain>
    </source>
</reference>
<protein>
    <recommendedName>
        <fullName evidence="6">Peptidase A1 domain-containing protein</fullName>
    </recommendedName>
</protein>
<keyword evidence="5" id="KW-1185">Reference proteome</keyword>
<evidence type="ECO:0008006" key="6">
    <source>
        <dbReference type="Google" id="ProtNLM"/>
    </source>
</evidence>
<evidence type="ECO:0000256" key="1">
    <source>
        <dbReference type="SAM" id="MobiDB-lite"/>
    </source>
</evidence>
<organism evidence="4 5">
    <name type="scientific">Colletotrichum simmondsii</name>
    <dbReference type="NCBI Taxonomy" id="703756"/>
    <lineage>
        <taxon>Eukaryota</taxon>
        <taxon>Fungi</taxon>
        <taxon>Dikarya</taxon>
        <taxon>Ascomycota</taxon>
        <taxon>Pezizomycotina</taxon>
        <taxon>Sordariomycetes</taxon>
        <taxon>Hypocreomycetidae</taxon>
        <taxon>Glomerellales</taxon>
        <taxon>Glomerellaceae</taxon>
        <taxon>Colletotrichum</taxon>
        <taxon>Colletotrichum acutatum species complex</taxon>
    </lineage>
</organism>
<feature type="signal peptide" evidence="3">
    <location>
        <begin position="1"/>
        <end position="19"/>
    </location>
</feature>
<dbReference type="Gene3D" id="2.40.70.10">
    <property type="entry name" value="Acid Proteases"/>
    <property type="match status" value="1"/>
</dbReference>
<evidence type="ECO:0000256" key="3">
    <source>
        <dbReference type="SAM" id="SignalP"/>
    </source>
</evidence>
<evidence type="ECO:0000256" key="2">
    <source>
        <dbReference type="SAM" id="Phobius"/>
    </source>
</evidence>
<dbReference type="SUPFAM" id="SSF50630">
    <property type="entry name" value="Acid proteases"/>
    <property type="match status" value="1"/>
</dbReference>
<evidence type="ECO:0000313" key="4">
    <source>
        <dbReference type="EMBL" id="KXH34394.1"/>
    </source>
</evidence>
<keyword evidence="2" id="KW-0472">Membrane</keyword>
<feature type="compositionally biased region" description="Polar residues" evidence="1">
    <location>
        <begin position="478"/>
        <end position="494"/>
    </location>
</feature>
<proteinExistence type="predicted"/>
<sequence>MQVGIFFVVILSWITCVRSQYRRLYWSTDPELGANGSSIGPDGPWRAIGLSDTPGSLDYGSIAYFLWPTGSTDSMMISVEEGGNYNGTASRESVLKSNASAVALMDDWPLGLDKNAMSKLYRQRTNLLSRMNDVKRSYWADITIDIYNPNLYPTAYSNISNETAPVGTIGLGDELSYDHTNPNYIYSITDQMTSENFIANSSWYMHLGSVTLGQTGSLILGGYEENRILGDVGTFKLDSTLPRVIRVDVLLDFEAGPSPYNTTVGSVWQSESLPAAVQSMANKYGGPAGSALVLPNAAAPYLYLPPEVCEAAASHLPVRWVPEIGLYVWEFHSDPVGTTRFVNSPASMAFVFTDENSRNITIKIPFRLLNLTIDRMPAREKYVNWGVDTYWPCKPWTETDIVASSSLNRYTLGRAFLQGAFNGFNYDRERFFMAQAPGPGMSEQLIVPDNTQDLRSRPANTFVDTWREYWTEVEAGTGATSGTPSETTSVNSASPSALGTGAIAGIAVAGGCGLVAMVAVIWFLCWRARRKRNSDEGHKNENGSGRGLHDADIFTGGKAEMDGKGVPISELEHHNRKSALGEQQPQELPSPFNSPMNSSPGFSDLVFELPDGNWGRHEKGEKGDISEKRGGDKRAE</sequence>
<dbReference type="OrthoDB" id="4074350at2759"/>
<gene>
    <name evidence="4" type="ORF">CSIM01_00305</name>
</gene>
<feature type="compositionally biased region" description="Basic and acidic residues" evidence="1">
    <location>
        <begin position="614"/>
        <end position="636"/>
    </location>
</feature>
<feature type="region of interest" description="Disordered" evidence="1">
    <location>
        <begin position="533"/>
        <end position="565"/>
    </location>
</feature>
<evidence type="ECO:0000313" key="5">
    <source>
        <dbReference type="Proteomes" id="UP000070328"/>
    </source>
</evidence>
<feature type="compositionally biased region" description="Basic and acidic residues" evidence="1">
    <location>
        <begin position="533"/>
        <end position="552"/>
    </location>
</feature>
<accession>A0A135SER3</accession>
<comment type="caution">
    <text evidence="4">The sequence shown here is derived from an EMBL/GenBank/DDBJ whole genome shotgun (WGS) entry which is preliminary data.</text>
</comment>
<keyword evidence="2" id="KW-0812">Transmembrane</keyword>
<dbReference type="Proteomes" id="UP000070328">
    <property type="component" value="Unassembled WGS sequence"/>
</dbReference>
<feature type="transmembrane region" description="Helical" evidence="2">
    <location>
        <begin position="502"/>
        <end position="525"/>
    </location>
</feature>
<feature type="chain" id="PRO_5007802209" description="Peptidase A1 domain-containing protein" evidence="3">
    <location>
        <begin position="20"/>
        <end position="636"/>
    </location>
</feature>
<feature type="region of interest" description="Disordered" evidence="1">
    <location>
        <begin position="475"/>
        <end position="494"/>
    </location>
</feature>
<dbReference type="AlphaFoldDB" id="A0A135SER3"/>
<name>A0A135SER3_9PEZI</name>
<feature type="compositionally biased region" description="Low complexity" evidence="1">
    <location>
        <begin position="589"/>
        <end position="603"/>
    </location>
</feature>